<reference evidence="1 2" key="1">
    <citation type="submission" date="2019-05" db="EMBL/GenBank/DDBJ databases">
        <title>Another draft genome of Portunus trituberculatus and its Hox gene families provides insights of decapod evolution.</title>
        <authorList>
            <person name="Jeong J.-H."/>
            <person name="Song I."/>
            <person name="Kim S."/>
            <person name="Choi T."/>
            <person name="Kim D."/>
            <person name="Ryu S."/>
            <person name="Kim W."/>
        </authorList>
    </citation>
    <scope>NUCLEOTIDE SEQUENCE [LARGE SCALE GENOMIC DNA]</scope>
    <source>
        <tissue evidence="1">Muscle</tissue>
    </source>
</reference>
<organism evidence="1 2">
    <name type="scientific">Portunus trituberculatus</name>
    <name type="common">Swimming crab</name>
    <name type="synonym">Neptunus trituberculatus</name>
    <dbReference type="NCBI Taxonomy" id="210409"/>
    <lineage>
        <taxon>Eukaryota</taxon>
        <taxon>Metazoa</taxon>
        <taxon>Ecdysozoa</taxon>
        <taxon>Arthropoda</taxon>
        <taxon>Crustacea</taxon>
        <taxon>Multicrustacea</taxon>
        <taxon>Malacostraca</taxon>
        <taxon>Eumalacostraca</taxon>
        <taxon>Eucarida</taxon>
        <taxon>Decapoda</taxon>
        <taxon>Pleocyemata</taxon>
        <taxon>Brachyura</taxon>
        <taxon>Eubrachyura</taxon>
        <taxon>Portunoidea</taxon>
        <taxon>Portunidae</taxon>
        <taxon>Portuninae</taxon>
        <taxon>Portunus</taxon>
    </lineage>
</organism>
<protein>
    <submittedName>
        <fullName evidence="1">Uncharacterized protein</fullName>
    </submittedName>
</protein>
<accession>A0A5B7H8X1</accession>
<comment type="caution">
    <text evidence="1">The sequence shown here is derived from an EMBL/GenBank/DDBJ whole genome shotgun (WGS) entry which is preliminary data.</text>
</comment>
<name>A0A5B7H8X1_PORTR</name>
<dbReference type="Proteomes" id="UP000324222">
    <property type="component" value="Unassembled WGS sequence"/>
</dbReference>
<sequence length="99" mass="10675">MKLRYHEALLLALAPPFPRLQLDPGFEAKSDTSILSLGEHFACFYAGSSSHRKSSQPGVLLLLSIPTPATAVVSLPHSSFWTSPPSLLLSGSSRCTQPR</sequence>
<evidence type="ECO:0000313" key="1">
    <source>
        <dbReference type="EMBL" id="MPC66573.1"/>
    </source>
</evidence>
<dbReference type="EMBL" id="VSRR010024950">
    <property type="protein sequence ID" value="MPC66573.1"/>
    <property type="molecule type" value="Genomic_DNA"/>
</dbReference>
<gene>
    <name evidence="1" type="ORF">E2C01_060722</name>
</gene>
<dbReference type="AlphaFoldDB" id="A0A5B7H8X1"/>
<keyword evidence="2" id="KW-1185">Reference proteome</keyword>
<evidence type="ECO:0000313" key="2">
    <source>
        <dbReference type="Proteomes" id="UP000324222"/>
    </source>
</evidence>
<proteinExistence type="predicted"/>